<dbReference type="VEuPathDB" id="ToxoDB:EBH_0044230"/>
<dbReference type="AlphaFoldDB" id="U6LDC0"/>
<dbReference type="EMBL" id="HG711014">
    <property type="protein sequence ID" value="CDJ48176.1"/>
    <property type="molecule type" value="Genomic_DNA"/>
</dbReference>
<dbReference type="OrthoDB" id="345507at2759"/>
<reference evidence="2" key="2">
    <citation type="submission" date="2013-10" db="EMBL/GenBank/DDBJ databases">
        <authorList>
            <person name="Aslett M."/>
        </authorList>
    </citation>
    <scope>NUCLEOTIDE SEQUENCE [LARGE SCALE GENOMIC DNA]</scope>
    <source>
        <strain evidence="2">Houghton</strain>
    </source>
</reference>
<keyword evidence="1" id="KW-0378">Hydrolase</keyword>
<accession>U6LDC0</accession>
<dbReference type="SUPFAM" id="SSF52972">
    <property type="entry name" value="ITPase-like"/>
    <property type="match status" value="2"/>
</dbReference>
<reference evidence="2" key="1">
    <citation type="submission" date="2013-10" db="EMBL/GenBank/DDBJ databases">
        <title>Genomic analysis of the causative agents of coccidiosis in chickens.</title>
        <authorList>
            <person name="Reid A.J."/>
            <person name="Blake D."/>
            <person name="Billington K."/>
            <person name="Browne H."/>
            <person name="Dunn M."/>
            <person name="Hung S."/>
            <person name="Kawahara F."/>
            <person name="Miranda-Saavedra D."/>
            <person name="Mourier T."/>
            <person name="Nagra H."/>
            <person name="Otto T.D."/>
            <person name="Rawlings N."/>
            <person name="Sanchez A."/>
            <person name="Sanders M."/>
            <person name="Subramaniam C."/>
            <person name="Tay Y."/>
            <person name="Dear P."/>
            <person name="Doerig C."/>
            <person name="Gruber A."/>
            <person name="Parkinson J."/>
            <person name="Shirley M."/>
            <person name="Wan K.L."/>
            <person name="Berriman M."/>
            <person name="Tomley F."/>
            <person name="Pain A."/>
        </authorList>
    </citation>
    <scope>NUCLEOTIDE SEQUENCE [LARGE SCALE GENOMIC DNA]</scope>
    <source>
        <strain evidence="2">Houghton</strain>
    </source>
</reference>
<dbReference type="InterPro" id="IPR029001">
    <property type="entry name" value="ITPase-like_fam"/>
</dbReference>
<dbReference type="GO" id="GO:0047429">
    <property type="term" value="F:nucleoside triphosphate diphosphatase activity"/>
    <property type="evidence" value="ECO:0007669"/>
    <property type="project" value="InterPro"/>
</dbReference>
<dbReference type="HAMAP" id="MF_00528">
    <property type="entry name" value="Maf"/>
    <property type="match status" value="1"/>
</dbReference>
<protein>
    <submittedName>
        <fullName evidence="2">Maf-like protein, putative</fullName>
    </submittedName>
</protein>
<evidence type="ECO:0000313" key="2">
    <source>
        <dbReference type="EMBL" id="CDJ48176.1"/>
    </source>
</evidence>
<keyword evidence="3" id="KW-1185">Reference proteome</keyword>
<gene>
    <name evidence="2" type="ORF">EBH_0044230</name>
</gene>
<evidence type="ECO:0000313" key="3">
    <source>
        <dbReference type="Proteomes" id="UP000030750"/>
    </source>
</evidence>
<dbReference type="PANTHER" id="PTHR43213">
    <property type="entry name" value="BIFUNCTIONAL DTTP/UTP PYROPHOSPHATASE/METHYLTRANSFERASE PROTEIN-RELATED"/>
    <property type="match status" value="1"/>
</dbReference>
<dbReference type="Pfam" id="PF02545">
    <property type="entry name" value="Maf"/>
    <property type="match status" value="1"/>
</dbReference>
<dbReference type="Gene3D" id="3.90.950.10">
    <property type="match status" value="1"/>
</dbReference>
<organism evidence="2 3">
    <name type="scientific">Eimeria brunetti</name>
    <dbReference type="NCBI Taxonomy" id="51314"/>
    <lineage>
        <taxon>Eukaryota</taxon>
        <taxon>Sar</taxon>
        <taxon>Alveolata</taxon>
        <taxon>Apicomplexa</taxon>
        <taxon>Conoidasida</taxon>
        <taxon>Coccidia</taxon>
        <taxon>Eucoccidiorida</taxon>
        <taxon>Eimeriorina</taxon>
        <taxon>Eimeriidae</taxon>
        <taxon>Eimeria</taxon>
    </lineage>
</organism>
<dbReference type="InterPro" id="IPR003697">
    <property type="entry name" value="Maf-like"/>
</dbReference>
<name>U6LDC0_9EIME</name>
<proteinExistence type="inferred from homology"/>
<sequence>MEANADKQDGPTPECVYKYPGPTDFPKMQEMAIKNCSLLLATSSQFRRELFARAAVPFGAFSAPFDENDVQDWLEANHPTQGVDSRTLLIAHMKADAAVDALRQPDTQHLQQLRLHNQMLNIPASERLPLLQRAEALARKNGRATAAIAQLATCTKSCMAVEAADGRSPVLLAVDTGISFEGRVLFKPKDKEEAARFLKSYSESDEPICVTTSFVLVDLASELEQVPWSPNAPVPAQPEFPHKCKACGRYQRQQPTDDPDPCTCPLTVVHAADILLDPGGPSSYRFDTREMFSVTSKVRFNHLDEEARKRILEEGEVMYSAGAVLVERGEMAKYLKSISGCPHNVIGVPLTHVESYLSLLIGRMEGS</sequence>
<evidence type="ECO:0000256" key="1">
    <source>
        <dbReference type="ARBA" id="ARBA00022801"/>
    </source>
</evidence>
<dbReference type="Proteomes" id="UP000030750">
    <property type="component" value="Unassembled WGS sequence"/>
</dbReference>
<dbReference type="PANTHER" id="PTHR43213:SF4">
    <property type="entry name" value="7-METHYL-GTP PYROPHOSPHATASE"/>
    <property type="match status" value="1"/>
</dbReference>